<protein>
    <submittedName>
        <fullName evidence="2">Uncharacterized protein</fullName>
    </submittedName>
</protein>
<reference evidence="2 3" key="1">
    <citation type="submission" date="2020-08" db="EMBL/GenBank/DDBJ databases">
        <title>Whole genome shotgun sequence of Actinocatenispora thailandica NBRC 105041.</title>
        <authorList>
            <person name="Komaki H."/>
            <person name="Tamura T."/>
        </authorList>
    </citation>
    <scope>NUCLEOTIDE SEQUENCE [LARGE SCALE GENOMIC DNA]</scope>
    <source>
        <strain evidence="2 3">NBRC 105041</strain>
    </source>
</reference>
<proteinExistence type="predicted"/>
<gene>
    <name evidence="2" type="ORF">Athai_59940</name>
</gene>
<evidence type="ECO:0000313" key="2">
    <source>
        <dbReference type="EMBL" id="BCJ38491.1"/>
    </source>
</evidence>
<dbReference type="RefSeq" id="WP_203964517.1">
    <property type="nucleotide sequence ID" value="NZ_AP023355.1"/>
</dbReference>
<name>A0A7R7DVC7_9ACTN</name>
<dbReference type="AlphaFoldDB" id="A0A7R7DVC7"/>
<dbReference type="Proteomes" id="UP000611640">
    <property type="component" value="Chromosome"/>
</dbReference>
<keyword evidence="1" id="KW-0472">Membrane</keyword>
<organism evidence="2 3">
    <name type="scientific">Actinocatenispora thailandica</name>
    <dbReference type="NCBI Taxonomy" id="227318"/>
    <lineage>
        <taxon>Bacteria</taxon>
        <taxon>Bacillati</taxon>
        <taxon>Actinomycetota</taxon>
        <taxon>Actinomycetes</taxon>
        <taxon>Micromonosporales</taxon>
        <taxon>Micromonosporaceae</taxon>
        <taxon>Actinocatenispora</taxon>
    </lineage>
</organism>
<dbReference type="KEGG" id="atl:Athai_59940"/>
<feature type="transmembrane region" description="Helical" evidence="1">
    <location>
        <begin position="6"/>
        <end position="28"/>
    </location>
</feature>
<keyword evidence="1" id="KW-1133">Transmembrane helix</keyword>
<accession>A0A7R7DVC7</accession>
<keyword evidence="1" id="KW-0812">Transmembrane</keyword>
<keyword evidence="3" id="KW-1185">Reference proteome</keyword>
<dbReference type="EMBL" id="AP023355">
    <property type="protein sequence ID" value="BCJ38491.1"/>
    <property type="molecule type" value="Genomic_DNA"/>
</dbReference>
<evidence type="ECO:0000313" key="3">
    <source>
        <dbReference type="Proteomes" id="UP000611640"/>
    </source>
</evidence>
<sequence>MHTFLVLFPILVVLLALLALLVSGLVVYGRMLVRNQRRVLESLRRNGLAFLCRPTMGMRSMAGFILGIDRNAVSLWKVGLGQPKRTQTIPSHGARVVPATVRINVARSSPGLSVLSAGGSRVDVAVYPDPTMGYSAPTKGPSLDLVGQQIQQALTHPVEPANGGTRSAGDV</sequence>
<evidence type="ECO:0000256" key="1">
    <source>
        <dbReference type="SAM" id="Phobius"/>
    </source>
</evidence>